<dbReference type="Proteomes" id="UP000885283">
    <property type="component" value="Unassembled WGS sequence"/>
</dbReference>
<gene>
    <name evidence="6" type="ORF">KO51_04000</name>
</gene>
<protein>
    <recommendedName>
        <fullName evidence="4">Putative HNH nuclease YajD</fullName>
    </recommendedName>
</protein>
<dbReference type="PANTHER" id="PTHR41286:SF1">
    <property type="entry name" value="HNH NUCLEASE YAJD-RELATED"/>
    <property type="match status" value="1"/>
</dbReference>
<evidence type="ECO:0000259" key="5">
    <source>
        <dbReference type="SMART" id="SM00507"/>
    </source>
</evidence>
<evidence type="ECO:0000313" key="6">
    <source>
        <dbReference type="EMBL" id="MIK90771.1"/>
    </source>
</evidence>
<dbReference type="AlphaFoldDB" id="A0A402PZZ8"/>
<sequence>MPPRVPRACRKHGCARTTTDRSGYCEQHRGEGWEVQRAGRTNKQRGYGYTWTLTRERIMQRDNFICQSCRKQGIVTPATAVDHIKPKAHGGTDDDSNLQAICDACHRMKTARERKNTR</sequence>
<dbReference type="Gene3D" id="1.10.30.50">
    <property type="match status" value="1"/>
</dbReference>
<dbReference type="GO" id="GO:0008270">
    <property type="term" value="F:zinc ion binding"/>
    <property type="evidence" value="ECO:0007669"/>
    <property type="project" value="InterPro"/>
</dbReference>
<reference evidence="6" key="1">
    <citation type="submission" date="2018-08" db="EMBL/GenBank/DDBJ databases">
        <authorList>
            <consortium name="GenomeTrakr network: Whole genome sequencing for foodborne pathogen traceback"/>
        </authorList>
    </citation>
    <scope>NUCLEOTIDE SEQUENCE [LARGE SCALE GENOMIC DNA]</scope>
    <source>
        <strain evidence="6">FLUFL-1338</strain>
    </source>
</reference>
<dbReference type="InterPro" id="IPR003615">
    <property type="entry name" value="HNH_nuc"/>
</dbReference>
<comment type="caution">
    <text evidence="6">The sequence shown here is derived from an EMBL/GenBank/DDBJ whole genome shotgun (WGS) entry which is preliminary data.</text>
</comment>
<accession>A0A402PZZ8</accession>
<dbReference type="GO" id="GO:0005829">
    <property type="term" value="C:cytosol"/>
    <property type="evidence" value="ECO:0007669"/>
    <property type="project" value="TreeGrafter"/>
</dbReference>
<dbReference type="GO" id="GO:0003676">
    <property type="term" value="F:nucleic acid binding"/>
    <property type="evidence" value="ECO:0007669"/>
    <property type="project" value="InterPro"/>
</dbReference>
<evidence type="ECO:0000256" key="2">
    <source>
        <dbReference type="ARBA" id="ARBA00022801"/>
    </source>
</evidence>
<keyword evidence="2" id="KW-0378">Hydrolase</keyword>
<dbReference type="GO" id="GO:0016787">
    <property type="term" value="F:hydrolase activity"/>
    <property type="evidence" value="ECO:0007669"/>
    <property type="project" value="UniProtKB-KW"/>
</dbReference>
<keyword evidence="6" id="KW-0255">Endonuclease</keyword>
<evidence type="ECO:0000256" key="1">
    <source>
        <dbReference type="ARBA" id="ARBA00022722"/>
    </source>
</evidence>
<dbReference type="SMART" id="SM00507">
    <property type="entry name" value="HNHc"/>
    <property type="match status" value="1"/>
</dbReference>
<dbReference type="Pfam" id="PF01844">
    <property type="entry name" value="HNH"/>
    <property type="match status" value="1"/>
</dbReference>
<comment type="similarity">
    <text evidence="3">Belongs to the HNH nuclease family.</text>
</comment>
<name>A0A402PZZ8_SALER</name>
<dbReference type="EMBL" id="RSMR01000002">
    <property type="protein sequence ID" value="MIK90771.1"/>
    <property type="molecule type" value="Genomic_DNA"/>
</dbReference>
<organism evidence="6">
    <name type="scientific">Salmonella enterica</name>
    <name type="common">Salmonella choleraesuis</name>
    <dbReference type="NCBI Taxonomy" id="28901"/>
    <lineage>
        <taxon>Bacteria</taxon>
        <taxon>Pseudomonadati</taxon>
        <taxon>Pseudomonadota</taxon>
        <taxon>Gammaproteobacteria</taxon>
        <taxon>Enterobacterales</taxon>
        <taxon>Enterobacteriaceae</taxon>
        <taxon>Salmonella</taxon>
    </lineage>
</organism>
<evidence type="ECO:0000256" key="4">
    <source>
        <dbReference type="ARBA" id="ARBA00040194"/>
    </source>
</evidence>
<keyword evidence="1" id="KW-0540">Nuclease</keyword>
<dbReference type="GO" id="GO:0004519">
    <property type="term" value="F:endonuclease activity"/>
    <property type="evidence" value="ECO:0007669"/>
    <property type="project" value="UniProtKB-KW"/>
</dbReference>
<feature type="domain" description="HNH nuclease" evidence="5">
    <location>
        <begin position="53"/>
        <end position="107"/>
    </location>
</feature>
<dbReference type="CDD" id="cd00085">
    <property type="entry name" value="HNHc"/>
    <property type="match status" value="1"/>
</dbReference>
<proteinExistence type="inferred from homology"/>
<evidence type="ECO:0000256" key="3">
    <source>
        <dbReference type="ARBA" id="ARBA00038412"/>
    </source>
</evidence>
<dbReference type="PANTHER" id="PTHR41286">
    <property type="entry name" value="HNH NUCLEASE YAJD-RELATED"/>
    <property type="match status" value="1"/>
</dbReference>
<dbReference type="InterPro" id="IPR002711">
    <property type="entry name" value="HNH"/>
</dbReference>